<dbReference type="GO" id="GO:0015661">
    <property type="term" value="F:L-lysine efflux transmembrane transporter activity"/>
    <property type="evidence" value="ECO:0007669"/>
    <property type="project" value="InterPro"/>
</dbReference>
<dbReference type="PANTHER" id="PTHR35804:SF1">
    <property type="entry name" value="LYSINE EXPORTER LYSO"/>
    <property type="match status" value="1"/>
</dbReference>
<reference evidence="2 3" key="1">
    <citation type="submission" date="2014-08" db="EMBL/GenBank/DDBJ databases">
        <title>Fervidobacterium pennivorans DYC genome.</title>
        <authorList>
            <person name="Wushke S."/>
        </authorList>
    </citation>
    <scope>NUCLEOTIDE SEQUENCE [LARGE SCALE GENOMIC DNA]</scope>
    <source>
        <strain evidence="2 3">DYC</strain>
    </source>
</reference>
<keyword evidence="1" id="KW-0472">Membrane</keyword>
<keyword evidence="1" id="KW-1133">Transmembrane helix</keyword>
<evidence type="ECO:0000313" key="3">
    <source>
        <dbReference type="Proteomes" id="UP000077096"/>
    </source>
</evidence>
<organism evidence="2 3">
    <name type="scientific">Fervidobacterium pennivorans</name>
    <dbReference type="NCBI Taxonomy" id="93466"/>
    <lineage>
        <taxon>Bacteria</taxon>
        <taxon>Thermotogati</taxon>
        <taxon>Thermotogota</taxon>
        <taxon>Thermotogae</taxon>
        <taxon>Thermotogales</taxon>
        <taxon>Fervidobacteriaceae</taxon>
        <taxon>Fervidobacterium</taxon>
    </lineage>
</organism>
<dbReference type="GO" id="GO:0005886">
    <property type="term" value="C:plasma membrane"/>
    <property type="evidence" value="ECO:0007669"/>
    <property type="project" value="TreeGrafter"/>
</dbReference>
<dbReference type="InterPro" id="IPR005642">
    <property type="entry name" value="LysO"/>
</dbReference>
<dbReference type="Proteomes" id="UP000077096">
    <property type="component" value="Chromosome"/>
</dbReference>
<feature type="transmembrane region" description="Helical" evidence="1">
    <location>
        <begin position="93"/>
        <end position="118"/>
    </location>
</feature>
<evidence type="ECO:0008006" key="4">
    <source>
        <dbReference type="Google" id="ProtNLM"/>
    </source>
</evidence>
<evidence type="ECO:0000256" key="1">
    <source>
        <dbReference type="SAM" id="Phobius"/>
    </source>
</evidence>
<dbReference type="PATRIC" id="fig|93466.3.peg.1121"/>
<dbReference type="Pfam" id="PF03956">
    <property type="entry name" value="Lys_export"/>
    <property type="match status" value="1"/>
</dbReference>
<feature type="transmembrane region" description="Helical" evidence="1">
    <location>
        <begin position="27"/>
        <end position="45"/>
    </location>
</feature>
<feature type="transmembrane region" description="Helical" evidence="1">
    <location>
        <begin position="139"/>
        <end position="160"/>
    </location>
</feature>
<accession>A0A172T3M1</accession>
<dbReference type="KEGG" id="fng:JM64_05290"/>
<evidence type="ECO:0000313" key="2">
    <source>
        <dbReference type="EMBL" id="ANE41443.1"/>
    </source>
</evidence>
<sequence>MAVLFLIGSVLLGLLIGRIAHFQLPDGSVEVVLYLLVALVGLDLSKEKIEKRFFKDIVLVILSTIFGTLLFAFILSFFIPLKKLETLLAASGFGWYSLSAILISSSYSAYIGSISFFSNVLRELIAIVISPFALKRSRYGTISVAGATSMDTLLGIIALYSDRETALVSFGHGFIVSLLVPVFVNFFLKLLS</sequence>
<dbReference type="OrthoDB" id="371078at2"/>
<dbReference type="PANTHER" id="PTHR35804">
    <property type="entry name" value="LYSINE EXPORTER LYSO"/>
    <property type="match status" value="1"/>
</dbReference>
<gene>
    <name evidence="2" type="ORF">JM64_05290</name>
</gene>
<feature type="transmembrane region" description="Helical" evidence="1">
    <location>
        <begin position="166"/>
        <end position="188"/>
    </location>
</feature>
<keyword evidence="1" id="KW-0812">Transmembrane</keyword>
<name>A0A172T3M1_FERPE</name>
<proteinExistence type="predicted"/>
<protein>
    <recommendedName>
        <fullName evidence="4">Lysine exporter LysO family protein</fullName>
    </recommendedName>
</protein>
<dbReference type="AlphaFoldDB" id="A0A172T3M1"/>
<dbReference type="EMBL" id="CP011393">
    <property type="protein sequence ID" value="ANE41443.1"/>
    <property type="molecule type" value="Genomic_DNA"/>
</dbReference>
<feature type="transmembrane region" description="Helical" evidence="1">
    <location>
        <begin position="57"/>
        <end position="81"/>
    </location>
</feature>